<protein>
    <submittedName>
        <fullName evidence="1">Uncharacterized protein</fullName>
    </submittedName>
</protein>
<dbReference type="InParanoid" id="A0A2P5FM00"/>
<keyword evidence="2" id="KW-1185">Reference proteome</keyword>
<dbReference type="EMBL" id="JXTC01000022">
    <property type="protein sequence ID" value="PON98799.1"/>
    <property type="molecule type" value="Genomic_DNA"/>
</dbReference>
<gene>
    <name evidence="1" type="ORF">TorRG33x02_054140</name>
</gene>
<evidence type="ECO:0000313" key="1">
    <source>
        <dbReference type="EMBL" id="PON98799.1"/>
    </source>
</evidence>
<proteinExistence type="predicted"/>
<dbReference type="OrthoDB" id="1211371at2759"/>
<comment type="caution">
    <text evidence="1">The sequence shown here is derived from an EMBL/GenBank/DDBJ whole genome shotgun (WGS) entry which is preliminary data.</text>
</comment>
<reference evidence="2" key="1">
    <citation type="submission" date="2016-06" db="EMBL/GenBank/DDBJ databases">
        <title>Parallel loss of symbiosis genes in relatives of nitrogen-fixing non-legume Parasponia.</title>
        <authorList>
            <person name="Van Velzen R."/>
            <person name="Holmer R."/>
            <person name="Bu F."/>
            <person name="Rutten L."/>
            <person name="Van Zeijl A."/>
            <person name="Liu W."/>
            <person name="Santuari L."/>
            <person name="Cao Q."/>
            <person name="Sharma T."/>
            <person name="Shen D."/>
            <person name="Roswanjaya Y."/>
            <person name="Wardhani T."/>
            <person name="Kalhor M.S."/>
            <person name="Jansen J."/>
            <person name="Van den Hoogen J."/>
            <person name="Gungor B."/>
            <person name="Hartog M."/>
            <person name="Hontelez J."/>
            <person name="Verver J."/>
            <person name="Yang W.-C."/>
            <person name="Schijlen E."/>
            <person name="Repin R."/>
            <person name="Schilthuizen M."/>
            <person name="Schranz E."/>
            <person name="Heidstra R."/>
            <person name="Miyata K."/>
            <person name="Fedorova E."/>
            <person name="Kohlen W."/>
            <person name="Bisseling T."/>
            <person name="Smit S."/>
            <person name="Geurts R."/>
        </authorList>
    </citation>
    <scope>NUCLEOTIDE SEQUENCE [LARGE SCALE GENOMIC DNA]</scope>
    <source>
        <strain evidence="2">cv. RG33-2</strain>
    </source>
</reference>
<sequence length="69" mass="8011">MEKLDHIHRGIRPYLEEVGFSKWARVYSTNRRYTFMTSNMAESMNAANNAARHLPVALLVECLRSLTQN</sequence>
<accession>A0A2P5FM00</accession>
<name>A0A2P5FM00_TREOI</name>
<dbReference type="Proteomes" id="UP000237000">
    <property type="component" value="Unassembled WGS sequence"/>
</dbReference>
<organism evidence="1 2">
    <name type="scientific">Trema orientale</name>
    <name type="common">Charcoal tree</name>
    <name type="synonym">Celtis orientalis</name>
    <dbReference type="NCBI Taxonomy" id="63057"/>
    <lineage>
        <taxon>Eukaryota</taxon>
        <taxon>Viridiplantae</taxon>
        <taxon>Streptophyta</taxon>
        <taxon>Embryophyta</taxon>
        <taxon>Tracheophyta</taxon>
        <taxon>Spermatophyta</taxon>
        <taxon>Magnoliopsida</taxon>
        <taxon>eudicotyledons</taxon>
        <taxon>Gunneridae</taxon>
        <taxon>Pentapetalae</taxon>
        <taxon>rosids</taxon>
        <taxon>fabids</taxon>
        <taxon>Rosales</taxon>
        <taxon>Cannabaceae</taxon>
        <taxon>Trema</taxon>
    </lineage>
</organism>
<dbReference type="AlphaFoldDB" id="A0A2P5FM00"/>
<evidence type="ECO:0000313" key="2">
    <source>
        <dbReference type="Proteomes" id="UP000237000"/>
    </source>
</evidence>